<dbReference type="HOGENOM" id="CLU_102420_0_0_1"/>
<keyword evidence="9 12" id="KW-0137">Centromere</keyword>
<dbReference type="GO" id="GO:0051301">
    <property type="term" value="P:cell division"/>
    <property type="evidence" value="ECO:0007669"/>
    <property type="project" value="UniProtKB-UniRule"/>
</dbReference>
<reference evidence="15" key="2">
    <citation type="submission" date="2025-09" db="UniProtKB">
        <authorList>
            <consortium name="Ensembl"/>
        </authorList>
    </citation>
    <scope>IDENTIFICATION</scope>
</reference>
<comment type="subcellular location">
    <subcellularLocation>
        <location evidence="1">Chromosome</location>
        <location evidence="1">Centromere</location>
    </subcellularLocation>
    <subcellularLocation>
        <location evidence="12">Nucleus</location>
    </subcellularLocation>
    <subcellularLocation>
        <location evidence="12">Chromosome</location>
        <location evidence="12">Centromere</location>
        <location evidence="12">Kinetochore</location>
    </subcellularLocation>
</comment>
<feature type="coiled-coil region" evidence="13">
    <location>
        <begin position="4"/>
        <end position="45"/>
    </location>
</feature>
<dbReference type="Pfam" id="PF08234">
    <property type="entry name" value="Spindle_Spc25"/>
    <property type="match status" value="1"/>
</dbReference>
<organism evidence="15">
    <name type="scientific">Petromyzon marinus</name>
    <name type="common">Sea lamprey</name>
    <dbReference type="NCBI Taxonomy" id="7757"/>
    <lineage>
        <taxon>Eukaryota</taxon>
        <taxon>Metazoa</taxon>
        <taxon>Chordata</taxon>
        <taxon>Craniata</taxon>
        <taxon>Vertebrata</taxon>
        <taxon>Cyclostomata</taxon>
        <taxon>Hyperoartia</taxon>
        <taxon>Petromyzontiformes</taxon>
        <taxon>Petromyzontidae</taxon>
        <taxon>Petromyzon</taxon>
    </lineage>
</organism>
<dbReference type="CDD" id="cd23784">
    <property type="entry name" value="RWD_Spc25"/>
    <property type="match status" value="1"/>
</dbReference>
<feature type="domain" description="Chromosome segregation protein Spc25 C-terminal" evidence="14">
    <location>
        <begin position="78"/>
        <end position="148"/>
    </location>
</feature>
<comment type="similarity">
    <text evidence="2 12">Belongs to the SPC25 family.</text>
</comment>
<accession>S4RIL3</accession>
<evidence type="ECO:0000256" key="11">
    <source>
        <dbReference type="ARBA" id="ARBA00065771"/>
    </source>
</evidence>
<comment type="subunit">
    <text evidence="11">Component of the NDC80 complex, which is composed of ndc80, cdca1, spbc24 and spbc25. The NDC80 complex interacts with mis12 and zwint.</text>
</comment>
<evidence type="ECO:0000256" key="10">
    <source>
        <dbReference type="ARBA" id="ARBA00045419"/>
    </source>
</evidence>
<keyword evidence="4 12" id="KW-0158">Chromosome</keyword>
<protein>
    <recommendedName>
        <fullName evidence="3 12">Kinetochore protein SPC25</fullName>
    </recommendedName>
</protein>
<keyword evidence="7 13" id="KW-0175">Coiled coil</keyword>
<dbReference type="InterPro" id="IPR045143">
    <property type="entry name" value="Spc25"/>
</dbReference>
<evidence type="ECO:0000256" key="8">
    <source>
        <dbReference type="ARBA" id="ARBA00023306"/>
    </source>
</evidence>
<evidence type="ECO:0000256" key="12">
    <source>
        <dbReference type="RuleBase" id="RU367150"/>
    </source>
</evidence>
<name>S4RIL3_PETMA</name>
<dbReference type="FunFam" id="3.30.457.50:FF:000001">
    <property type="entry name" value="Probable kinetochore protein spc25"/>
    <property type="match status" value="1"/>
</dbReference>
<dbReference type="InterPro" id="IPR013255">
    <property type="entry name" value="Spc25_C"/>
</dbReference>
<evidence type="ECO:0000256" key="6">
    <source>
        <dbReference type="ARBA" id="ARBA00022776"/>
    </source>
</evidence>
<dbReference type="GO" id="GO:0031262">
    <property type="term" value="C:Ndc80 complex"/>
    <property type="evidence" value="ECO:0007669"/>
    <property type="project" value="InterPro"/>
</dbReference>
<keyword evidence="12" id="KW-0995">Kinetochore</keyword>
<sequence>MALIAEGRQEKEAVLQNINEKRAQISLLNAEFNSKREELAESQRTLDLKKSTNQQKMQHLSKALLLFQNSMDIEVRKIKGGNLQFVFRNINPSDPSQPCTFTIHLLPEGGFEVTDCQPPISCMPELLDRLRETKAMNVFFTRVRKAFQATF</sequence>
<keyword evidence="8 12" id="KW-0131">Cell cycle</keyword>
<dbReference type="GO" id="GO:0007059">
    <property type="term" value="P:chromosome segregation"/>
    <property type="evidence" value="ECO:0007669"/>
    <property type="project" value="InterPro"/>
</dbReference>
<evidence type="ECO:0000256" key="13">
    <source>
        <dbReference type="SAM" id="Coils"/>
    </source>
</evidence>
<keyword evidence="12" id="KW-0539">Nucleus</keyword>
<evidence type="ECO:0000256" key="2">
    <source>
        <dbReference type="ARBA" id="ARBA00006379"/>
    </source>
</evidence>
<dbReference type="PANTHER" id="PTHR14281:SF0">
    <property type="entry name" value="KINETOCHORE PROTEIN SPC25"/>
    <property type="match status" value="1"/>
</dbReference>
<proteinExistence type="inferred from homology"/>
<dbReference type="Ensembl" id="ENSPMAT00000005064.1">
    <property type="protein sequence ID" value="ENSPMAP00000005045.1"/>
    <property type="gene ID" value="ENSPMAG00000004588.1"/>
</dbReference>
<evidence type="ECO:0000259" key="14">
    <source>
        <dbReference type="Pfam" id="PF08234"/>
    </source>
</evidence>
<dbReference type="GeneTree" id="ENSGT00390000002220"/>
<evidence type="ECO:0000256" key="4">
    <source>
        <dbReference type="ARBA" id="ARBA00022454"/>
    </source>
</evidence>
<evidence type="ECO:0000256" key="9">
    <source>
        <dbReference type="ARBA" id="ARBA00023328"/>
    </source>
</evidence>
<comment type="function">
    <text evidence="10">Acts as a component of the essential kinetochore-associated NDC80 complex, which is required for chromosome segregation and spindle checkpoint activity. Required for kinetochore integrity and the organization of stable microtubule binding sites in the outer plate of the kinetochore. The NDC80 complex synergistically enhances the affinity of the SKA1 complex for microtubules and may allow the NDC80 complex to track depolymerizing microtubules.</text>
</comment>
<evidence type="ECO:0000256" key="7">
    <source>
        <dbReference type="ARBA" id="ARBA00023054"/>
    </source>
</evidence>
<dbReference type="PANTHER" id="PTHR14281">
    <property type="entry name" value="KINETOCHORE PROTEIN SPC25-RELATED"/>
    <property type="match status" value="1"/>
</dbReference>
<evidence type="ECO:0000256" key="1">
    <source>
        <dbReference type="ARBA" id="ARBA00004584"/>
    </source>
</evidence>
<evidence type="ECO:0000313" key="15">
    <source>
        <dbReference type="Ensembl" id="ENSPMAP00000005045.1"/>
    </source>
</evidence>
<dbReference type="OMA" id="HCENIER"/>
<evidence type="ECO:0000256" key="3">
    <source>
        <dbReference type="ARBA" id="ARBA00013692"/>
    </source>
</evidence>
<dbReference type="Gene3D" id="3.30.457.50">
    <property type="entry name" value="Chromosome segregation protein Spc25"/>
    <property type="match status" value="1"/>
</dbReference>
<reference evidence="15" key="1">
    <citation type="submission" date="2025-08" db="UniProtKB">
        <authorList>
            <consortium name="Ensembl"/>
        </authorList>
    </citation>
    <scope>IDENTIFICATION</scope>
</reference>
<keyword evidence="6 12" id="KW-0498">Mitosis</keyword>
<evidence type="ECO:0000256" key="5">
    <source>
        <dbReference type="ARBA" id="ARBA00022618"/>
    </source>
</evidence>
<dbReference type="GO" id="GO:0005634">
    <property type="term" value="C:nucleus"/>
    <property type="evidence" value="ECO:0007669"/>
    <property type="project" value="UniProtKB-SubCell"/>
</dbReference>
<dbReference type="STRING" id="7757.ENSPMAP00000005045"/>
<dbReference type="AlphaFoldDB" id="S4RIL3"/>
<keyword evidence="5 12" id="KW-0132">Cell division</keyword>